<feature type="transmembrane region" description="Helical" evidence="1">
    <location>
        <begin position="39"/>
        <end position="63"/>
    </location>
</feature>
<feature type="transmembrane region" description="Helical" evidence="1">
    <location>
        <begin position="141"/>
        <end position="163"/>
    </location>
</feature>
<dbReference type="Proteomes" id="UP000298416">
    <property type="component" value="Unassembled WGS sequence"/>
</dbReference>
<reference evidence="2" key="1">
    <citation type="submission" date="2018-01" db="EMBL/GenBank/DDBJ databases">
        <authorList>
            <person name="Mao J.F."/>
        </authorList>
    </citation>
    <scope>NUCLEOTIDE SEQUENCE</scope>
    <source>
        <strain evidence="2">Huo1</strain>
        <tissue evidence="2">Leaf</tissue>
    </source>
</reference>
<name>A0A8X8YAU5_SALSN</name>
<dbReference type="AlphaFoldDB" id="A0A8X8YAU5"/>
<keyword evidence="3" id="KW-1185">Reference proteome</keyword>
<feature type="transmembrane region" description="Helical" evidence="1">
    <location>
        <begin position="184"/>
        <end position="206"/>
    </location>
</feature>
<dbReference type="EMBL" id="PNBA02000004">
    <property type="protein sequence ID" value="KAG6426393.1"/>
    <property type="molecule type" value="Genomic_DNA"/>
</dbReference>
<feature type="transmembrane region" description="Helical" evidence="1">
    <location>
        <begin position="226"/>
        <end position="251"/>
    </location>
</feature>
<keyword evidence="1" id="KW-1133">Transmembrane helix</keyword>
<evidence type="ECO:0000313" key="3">
    <source>
        <dbReference type="Proteomes" id="UP000298416"/>
    </source>
</evidence>
<evidence type="ECO:0000256" key="1">
    <source>
        <dbReference type="SAM" id="Phobius"/>
    </source>
</evidence>
<reference evidence="2" key="2">
    <citation type="submission" date="2020-08" db="EMBL/GenBank/DDBJ databases">
        <title>Plant Genome Project.</title>
        <authorList>
            <person name="Zhang R.-G."/>
        </authorList>
    </citation>
    <scope>NUCLEOTIDE SEQUENCE</scope>
    <source>
        <strain evidence="2">Huo1</strain>
        <tissue evidence="2">Leaf</tissue>
    </source>
</reference>
<sequence length="260" mass="29878">MFLFSLVFYFGFDHYYDGEIDDGNNGGPHQGIRRRVMIILFKLWICLSSLSLVSATGSTFFLLEATALVARQDNLFSVLILANLVKCVEIMASELSRWGVTYLNQKLRFRISYMELMRIGMGIGFCFVCCTFAIFTATNRMYGGGAMSMYGLILQFFFLGLMRGFAKDGFQSVFESIVHPRYKIYGRCLGVLTRGCGSLLSLLYIYIFGFKRFHLFQYDLENSKLIYYYIILILFSVFCGVLYVVLMFLYIGTGFLKEET</sequence>
<organism evidence="2">
    <name type="scientific">Salvia splendens</name>
    <name type="common">Scarlet sage</name>
    <dbReference type="NCBI Taxonomy" id="180675"/>
    <lineage>
        <taxon>Eukaryota</taxon>
        <taxon>Viridiplantae</taxon>
        <taxon>Streptophyta</taxon>
        <taxon>Embryophyta</taxon>
        <taxon>Tracheophyta</taxon>
        <taxon>Spermatophyta</taxon>
        <taxon>Magnoliopsida</taxon>
        <taxon>eudicotyledons</taxon>
        <taxon>Gunneridae</taxon>
        <taxon>Pentapetalae</taxon>
        <taxon>asterids</taxon>
        <taxon>lamiids</taxon>
        <taxon>Lamiales</taxon>
        <taxon>Lamiaceae</taxon>
        <taxon>Nepetoideae</taxon>
        <taxon>Mentheae</taxon>
        <taxon>Salviinae</taxon>
        <taxon>Salvia</taxon>
        <taxon>Salvia subgen. Calosphace</taxon>
        <taxon>core Calosphace</taxon>
    </lineage>
</organism>
<comment type="caution">
    <text evidence="2">The sequence shown here is derived from an EMBL/GenBank/DDBJ whole genome shotgun (WGS) entry which is preliminary data.</text>
</comment>
<proteinExistence type="predicted"/>
<keyword evidence="1" id="KW-0812">Transmembrane</keyword>
<protein>
    <submittedName>
        <fullName evidence="2">Uncharacterized protein</fullName>
    </submittedName>
</protein>
<gene>
    <name evidence="2" type="ORF">SASPL_110616</name>
</gene>
<accession>A0A8X8YAU5</accession>
<feature type="transmembrane region" description="Helical" evidence="1">
    <location>
        <begin position="116"/>
        <end position="135"/>
    </location>
</feature>
<keyword evidence="1" id="KW-0472">Membrane</keyword>
<evidence type="ECO:0000313" key="2">
    <source>
        <dbReference type="EMBL" id="KAG6426393.1"/>
    </source>
</evidence>
<dbReference type="OrthoDB" id="975446at2759"/>